<dbReference type="EC" id="6.5.1.-" evidence="13"/>
<evidence type="ECO:0000256" key="11">
    <source>
        <dbReference type="PIRSR" id="PIRSR601233-2"/>
    </source>
</evidence>
<gene>
    <name evidence="13" type="primary">rtcB</name>
    <name evidence="14" type="ORF">DHM44_07560</name>
</gene>
<keyword evidence="2 13" id="KW-0436">Ligase</keyword>
<name>A0A3D5QCX9_FLESI</name>
<dbReference type="Pfam" id="PF01139">
    <property type="entry name" value="RtcB"/>
    <property type="match status" value="1"/>
</dbReference>
<feature type="binding site" evidence="12">
    <location>
        <position position="326"/>
    </location>
    <ligand>
        <name>Mn(2+)</name>
        <dbReference type="ChEBI" id="CHEBI:29035"/>
        <label>2</label>
    </ligand>
</feature>
<evidence type="ECO:0000256" key="5">
    <source>
        <dbReference type="ARBA" id="ARBA00022800"/>
    </source>
</evidence>
<organism evidence="14 15">
    <name type="scientific">Flexistipes sinusarabici</name>
    <dbReference type="NCBI Taxonomy" id="2352"/>
    <lineage>
        <taxon>Bacteria</taxon>
        <taxon>Pseudomonadati</taxon>
        <taxon>Deferribacterota</taxon>
        <taxon>Deferribacteres</taxon>
        <taxon>Deferribacterales</taxon>
        <taxon>Flexistipitaceae</taxon>
        <taxon>Flexistipes</taxon>
    </lineage>
</organism>
<reference evidence="14 15" key="1">
    <citation type="journal article" date="2018" name="Nat. Biotechnol.">
        <title>A standardized bacterial taxonomy based on genome phylogeny substantially revises the tree of life.</title>
        <authorList>
            <person name="Parks D.H."/>
            <person name="Chuvochina M."/>
            <person name="Waite D.W."/>
            <person name="Rinke C."/>
            <person name="Skarshewski A."/>
            <person name="Chaumeil P.A."/>
            <person name="Hugenholtz P."/>
        </authorList>
    </citation>
    <scope>NUCLEOTIDE SEQUENCE [LARGE SCALE GENOMIC DNA]</scope>
    <source>
        <strain evidence="14">UBA8672</strain>
    </source>
</reference>
<dbReference type="PROSITE" id="PS01288">
    <property type="entry name" value="UPF0027"/>
    <property type="match status" value="1"/>
</dbReference>
<dbReference type="GO" id="GO:0005525">
    <property type="term" value="F:GTP binding"/>
    <property type="evidence" value="ECO:0007669"/>
    <property type="project" value="UniProtKB-KW"/>
</dbReference>
<keyword evidence="5" id="KW-0692">RNA repair</keyword>
<dbReference type="Proteomes" id="UP000262325">
    <property type="component" value="Unassembled WGS sequence"/>
</dbReference>
<dbReference type="GO" id="GO:0003972">
    <property type="term" value="F:RNA ligase (ATP) activity"/>
    <property type="evidence" value="ECO:0007669"/>
    <property type="project" value="TreeGrafter"/>
</dbReference>
<protein>
    <recommendedName>
        <fullName evidence="13">tRNA-splicing ligase RtcB</fullName>
        <ecNumber evidence="13">6.5.1.-</ecNumber>
    </recommendedName>
</protein>
<feature type="binding site" evidence="11">
    <location>
        <begin position="200"/>
        <end position="204"/>
    </location>
    <ligand>
        <name>GMP</name>
        <dbReference type="ChEBI" id="CHEBI:58115"/>
    </ligand>
</feature>
<evidence type="ECO:0000256" key="1">
    <source>
        <dbReference type="ARBA" id="ARBA00008071"/>
    </source>
</evidence>
<dbReference type="InterPro" id="IPR001233">
    <property type="entry name" value="RtcB"/>
</dbReference>
<feature type="active site" description="GMP-histidine intermediate" evidence="10">
    <location>
        <position position="401"/>
    </location>
</feature>
<comment type="caution">
    <text evidence="14">The sequence shown here is derived from an EMBL/GenBank/DDBJ whole genome shotgun (WGS) entry which is preliminary data.</text>
</comment>
<evidence type="ECO:0000256" key="8">
    <source>
        <dbReference type="ARBA" id="ARBA00047746"/>
    </source>
</evidence>
<evidence type="ECO:0000256" key="9">
    <source>
        <dbReference type="ARBA" id="ARBA00049514"/>
    </source>
</evidence>
<feature type="binding site" evidence="11">
    <location>
        <position position="382"/>
    </location>
    <ligand>
        <name>GMP</name>
        <dbReference type="ChEBI" id="CHEBI:58115"/>
    </ligand>
</feature>
<dbReference type="Gene3D" id="3.90.1860.10">
    <property type="entry name" value="tRNA-splicing ligase RtcB"/>
    <property type="match status" value="1"/>
</dbReference>
<dbReference type="AlphaFoldDB" id="A0A3D5QCX9"/>
<dbReference type="GO" id="GO:0006396">
    <property type="term" value="P:RNA processing"/>
    <property type="evidence" value="ECO:0007669"/>
    <property type="project" value="InterPro"/>
</dbReference>
<dbReference type="PANTHER" id="PTHR11118:SF1">
    <property type="entry name" value="RNA-SPLICING LIGASE RTCB HOMOLOG"/>
    <property type="match status" value="1"/>
</dbReference>
<evidence type="ECO:0000256" key="10">
    <source>
        <dbReference type="PIRSR" id="PIRSR601233-1"/>
    </source>
</evidence>
<keyword evidence="3 12" id="KW-0479">Metal-binding</keyword>
<evidence type="ECO:0000256" key="12">
    <source>
        <dbReference type="PIRSR" id="PIRSR601233-3"/>
    </source>
</evidence>
<dbReference type="EMBL" id="DPPF01000156">
    <property type="protein sequence ID" value="HCW93524.1"/>
    <property type="molecule type" value="Genomic_DNA"/>
</dbReference>
<evidence type="ECO:0000313" key="15">
    <source>
        <dbReference type="Proteomes" id="UP000262325"/>
    </source>
</evidence>
<dbReference type="GO" id="GO:0042245">
    <property type="term" value="P:RNA repair"/>
    <property type="evidence" value="ECO:0007669"/>
    <property type="project" value="UniProtKB-KW"/>
</dbReference>
<feature type="binding site" evidence="11">
    <location>
        <begin position="375"/>
        <end position="378"/>
    </location>
    <ligand>
        <name>GMP</name>
        <dbReference type="ChEBI" id="CHEBI:58115"/>
    </ligand>
</feature>
<feature type="binding site" evidence="12">
    <location>
        <position position="201"/>
    </location>
    <ligand>
        <name>Mn(2+)</name>
        <dbReference type="ChEBI" id="CHEBI:29035"/>
        <label>1</label>
    </ligand>
</feature>
<evidence type="ECO:0000256" key="3">
    <source>
        <dbReference type="ARBA" id="ARBA00022723"/>
    </source>
</evidence>
<proteinExistence type="inferred from homology"/>
<evidence type="ECO:0000256" key="2">
    <source>
        <dbReference type="ARBA" id="ARBA00022598"/>
    </source>
</evidence>
<comment type="catalytic activity">
    <reaction evidence="9">
        <text>a 3'-end 2',3'-cyclophospho-ribonucleotide-RNA + a 5'-end dephospho-ribonucleoside-RNA + GTP + H2O = a ribonucleotidyl-ribonucleotide-RNA + GMP + diphosphate + H(+)</text>
        <dbReference type="Rhea" id="RHEA:68080"/>
        <dbReference type="Rhea" id="RHEA-COMP:10464"/>
        <dbReference type="Rhea" id="RHEA-COMP:13936"/>
        <dbReference type="Rhea" id="RHEA-COMP:17355"/>
        <dbReference type="ChEBI" id="CHEBI:15377"/>
        <dbReference type="ChEBI" id="CHEBI:15378"/>
        <dbReference type="ChEBI" id="CHEBI:33019"/>
        <dbReference type="ChEBI" id="CHEBI:37565"/>
        <dbReference type="ChEBI" id="CHEBI:58115"/>
        <dbReference type="ChEBI" id="CHEBI:83064"/>
        <dbReference type="ChEBI" id="CHEBI:138284"/>
        <dbReference type="ChEBI" id="CHEBI:173118"/>
        <dbReference type="EC" id="6.5.1.8"/>
    </reaction>
</comment>
<feature type="binding site" evidence="11">
    <location>
        <position position="477"/>
    </location>
    <ligand>
        <name>GMP</name>
        <dbReference type="ChEBI" id="CHEBI:58115"/>
    </ligand>
</feature>
<dbReference type="SUPFAM" id="SSF103365">
    <property type="entry name" value="Hypothetical protein PH1602"/>
    <property type="match status" value="1"/>
</dbReference>
<comment type="cofactor">
    <cofactor evidence="12 13">
        <name>Mn(2+)</name>
        <dbReference type="ChEBI" id="CHEBI:29035"/>
    </cofactor>
    <text evidence="12 13">Binds 2 manganese ions per subunit.</text>
</comment>
<comment type="similarity">
    <text evidence="1 13">Belongs to the RtcB family.</text>
</comment>
<comment type="subunit">
    <text evidence="13">Monomer.</text>
</comment>
<keyword evidence="6 11" id="KW-0342">GTP-binding</keyword>
<evidence type="ECO:0000256" key="4">
    <source>
        <dbReference type="ARBA" id="ARBA00022741"/>
    </source>
</evidence>
<keyword evidence="7 12" id="KW-0464">Manganese</keyword>
<evidence type="ECO:0000256" key="13">
    <source>
        <dbReference type="RuleBase" id="RU371113"/>
    </source>
</evidence>
<feature type="binding site" evidence="12">
    <location>
        <position position="94"/>
    </location>
    <ligand>
        <name>Mn(2+)</name>
        <dbReference type="ChEBI" id="CHEBI:29035"/>
        <label>1</label>
    </ligand>
</feature>
<keyword evidence="4 11" id="KW-0547">Nucleotide-binding</keyword>
<dbReference type="PANTHER" id="PTHR11118">
    <property type="entry name" value="RNA-SPLICING LIGASE RTCB HOMOLOG"/>
    <property type="match status" value="1"/>
</dbReference>
<feature type="binding site" evidence="11">
    <location>
        <begin position="401"/>
        <end position="404"/>
    </location>
    <ligand>
        <name>GMP</name>
        <dbReference type="ChEBI" id="CHEBI:58115"/>
    </ligand>
</feature>
<feature type="binding site" evidence="11">
    <location>
        <begin position="326"/>
        <end position="327"/>
    </location>
    <ligand>
        <name>GMP</name>
        <dbReference type="ChEBI" id="CHEBI:58115"/>
    </ligand>
</feature>
<evidence type="ECO:0000313" key="14">
    <source>
        <dbReference type="EMBL" id="HCW93524.1"/>
    </source>
</evidence>
<dbReference type="InterPro" id="IPR036025">
    <property type="entry name" value="RtcB-like_sf"/>
</dbReference>
<evidence type="ECO:0000256" key="7">
    <source>
        <dbReference type="ARBA" id="ARBA00023211"/>
    </source>
</evidence>
<dbReference type="GO" id="GO:0170057">
    <property type="term" value="F:RNA ligase (GTP) activity"/>
    <property type="evidence" value="ECO:0007669"/>
    <property type="project" value="UniProtKB-EC"/>
</dbReference>
<dbReference type="GO" id="GO:0046872">
    <property type="term" value="F:metal ion binding"/>
    <property type="evidence" value="ECO:0007669"/>
    <property type="project" value="UniProtKB-UniRule"/>
</dbReference>
<dbReference type="FunFam" id="3.90.1860.10:FF:000001">
    <property type="entry name" value="tRNA-splicing ligase RtcB homolog"/>
    <property type="match status" value="1"/>
</dbReference>
<accession>A0A3D5QCX9</accession>
<evidence type="ECO:0000256" key="6">
    <source>
        <dbReference type="ARBA" id="ARBA00023134"/>
    </source>
</evidence>
<comment type="catalytic activity">
    <reaction evidence="8">
        <text>a 3'-end 3'-phospho-ribonucleotide-RNA + a 5'-end dephospho-ribonucleoside-RNA + GTP = a ribonucleotidyl-ribonucleotide-RNA + GMP + diphosphate</text>
        <dbReference type="Rhea" id="RHEA:68076"/>
        <dbReference type="Rhea" id="RHEA-COMP:10463"/>
        <dbReference type="Rhea" id="RHEA-COMP:13936"/>
        <dbReference type="Rhea" id="RHEA-COMP:17355"/>
        <dbReference type="ChEBI" id="CHEBI:33019"/>
        <dbReference type="ChEBI" id="CHEBI:37565"/>
        <dbReference type="ChEBI" id="CHEBI:58115"/>
        <dbReference type="ChEBI" id="CHEBI:83062"/>
        <dbReference type="ChEBI" id="CHEBI:138284"/>
        <dbReference type="ChEBI" id="CHEBI:173118"/>
        <dbReference type="EC" id="6.5.1.8"/>
    </reaction>
</comment>
<feature type="binding site" evidence="12">
    <location>
        <position position="232"/>
    </location>
    <ligand>
        <name>Mn(2+)</name>
        <dbReference type="ChEBI" id="CHEBI:29035"/>
        <label>2</label>
    </ligand>
</feature>
<sequence length="478" mass="52886">MKLNKIRENIYKISRDDYPEMNVPAFLYASDMMMEDIENDQSLTQLKNAAMLPGIANGVYAMPDIHYGYGLPIGGVLPVFADKGVITPGGVGFDINCGVRLITFDINKSELKNPESLVKHLYKKIPCGVGEGGNIKLSNKEMKKLLQEGSKWAVNSGYGNESDLYNTESFGCLSEADPSQVSKRAMERGSDQCGTLGSGNHFLEIGSVDKIFDKKTANFWGLEEGKLTLMIHSGSRGLGHQICTDFLKVFERALEKYKINVPDKQLSCAPVDSDESRKYLSAMACAANFAWANRQILMNLAVSAVADYFKVKAENLNYRLIYDVAHNIVKKEFFDLKSKNCEIYVHRKGATRALPPGHKDLPEHLKKSGQPVIIPGDMGRYSYILSGAKNAPELSFNSACHGAGRVLSRKKAVKTAGDRNIAIELKDKNIYVMSRGKKTLKEEMPDAYKDVANVVDVVHNLKIAEKTARIKPICVIKG</sequence>